<feature type="chain" id="PRO_5002180653" description="Peptidase S8/S53 domain-containing protein" evidence="7">
    <location>
        <begin position="21"/>
        <end position="397"/>
    </location>
</feature>
<dbReference type="GO" id="GO:0004252">
    <property type="term" value="F:serine-type endopeptidase activity"/>
    <property type="evidence" value="ECO:0007669"/>
    <property type="project" value="UniProtKB-UniRule"/>
</dbReference>
<evidence type="ECO:0000256" key="3">
    <source>
        <dbReference type="ARBA" id="ARBA00022801"/>
    </source>
</evidence>
<evidence type="ECO:0000256" key="2">
    <source>
        <dbReference type="ARBA" id="ARBA00022670"/>
    </source>
</evidence>
<evidence type="ECO:0000259" key="8">
    <source>
        <dbReference type="Pfam" id="PF00082"/>
    </source>
</evidence>
<dbReference type="InterPro" id="IPR015500">
    <property type="entry name" value="Peptidase_S8_subtilisin-rel"/>
</dbReference>
<dbReference type="PROSITE" id="PS00136">
    <property type="entry name" value="SUBTILASE_ASP"/>
    <property type="match status" value="1"/>
</dbReference>
<evidence type="ECO:0000313" key="10">
    <source>
        <dbReference type="Proteomes" id="UP000054248"/>
    </source>
</evidence>
<dbReference type="SUPFAM" id="SSF54897">
    <property type="entry name" value="Protease propeptides/inhibitors"/>
    <property type="match status" value="1"/>
</dbReference>
<keyword evidence="2 5" id="KW-0645">Protease</keyword>
<feature type="active site" description="Charge relay system" evidence="5">
    <location>
        <position position="158"/>
    </location>
</feature>
<dbReference type="InterPro" id="IPR034193">
    <property type="entry name" value="PCSK9_ProteinaseK-like"/>
</dbReference>
<dbReference type="FunFam" id="3.40.50.200:FF:000007">
    <property type="entry name" value="Subtilisin-like serine protease"/>
    <property type="match status" value="1"/>
</dbReference>
<organism evidence="9 10">
    <name type="scientific">Tulasnella calospora MUT 4182</name>
    <dbReference type="NCBI Taxonomy" id="1051891"/>
    <lineage>
        <taxon>Eukaryota</taxon>
        <taxon>Fungi</taxon>
        <taxon>Dikarya</taxon>
        <taxon>Basidiomycota</taxon>
        <taxon>Agaricomycotina</taxon>
        <taxon>Agaricomycetes</taxon>
        <taxon>Cantharellales</taxon>
        <taxon>Tulasnellaceae</taxon>
        <taxon>Tulasnella</taxon>
    </lineage>
</organism>
<feature type="active site" description="Charge relay system" evidence="5">
    <location>
        <position position="343"/>
    </location>
</feature>
<evidence type="ECO:0000256" key="1">
    <source>
        <dbReference type="ARBA" id="ARBA00011073"/>
    </source>
</evidence>
<dbReference type="PRINTS" id="PR00723">
    <property type="entry name" value="SUBTILISIN"/>
</dbReference>
<feature type="domain" description="Peptidase S8/S53" evidence="8">
    <location>
        <begin position="149"/>
        <end position="373"/>
    </location>
</feature>
<dbReference type="InterPro" id="IPR023828">
    <property type="entry name" value="Peptidase_S8_Ser-AS"/>
</dbReference>
<keyword evidence="4 5" id="KW-0720">Serine protease</keyword>
<evidence type="ECO:0000256" key="4">
    <source>
        <dbReference type="ARBA" id="ARBA00022825"/>
    </source>
</evidence>
<dbReference type="Gene3D" id="3.40.50.200">
    <property type="entry name" value="Peptidase S8/S53 domain"/>
    <property type="match status" value="1"/>
</dbReference>
<reference evidence="9 10" key="1">
    <citation type="submission" date="2014-04" db="EMBL/GenBank/DDBJ databases">
        <authorList>
            <consortium name="DOE Joint Genome Institute"/>
            <person name="Kuo A."/>
            <person name="Girlanda M."/>
            <person name="Perotto S."/>
            <person name="Kohler A."/>
            <person name="Nagy L.G."/>
            <person name="Floudas D."/>
            <person name="Copeland A."/>
            <person name="Barry K.W."/>
            <person name="Cichocki N."/>
            <person name="Veneault-Fourrey C."/>
            <person name="LaButti K."/>
            <person name="Lindquist E.A."/>
            <person name="Lipzen A."/>
            <person name="Lundell T."/>
            <person name="Morin E."/>
            <person name="Murat C."/>
            <person name="Sun H."/>
            <person name="Tunlid A."/>
            <person name="Henrissat B."/>
            <person name="Grigoriev I.V."/>
            <person name="Hibbett D.S."/>
            <person name="Martin F."/>
            <person name="Nordberg H.P."/>
            <person name="Cantor M.N."/>
            <person name="Hua S.X."/>
        </authorList>
    </citation>
    <scope>NUCLEOTIDE SEQUENCE [LARGE SCALE GENOMIC DNA]</scope>
    <source>
        <strain evidence="9 10">MUT 4182</strain>
    </source>
</reference>
<sequence length="397" mass="41405">MFTSFALAIVTSILVRGVQAAPTNIPSNVQPVQGSINHGSYIVKVLDTADKEIVIDNLQRRLNTLFTLVHDYDSEFFNAFSAIVDPSALGTVASNPNIEYISEDGILRTSAIQGNAPWGLQRISHQGALPPNSNPNYPTYTYDYSPRAGKDVNVYIVDTGININHVNFAGRASFGYSAVDTTQDGNGHGTHCAGTAVGSLYGVARSARVVAVKVLDDDGTGSTSDIIAGINWVVRQYRQTGVSAVMSMSFGGAVNVPLDQAVDSAVKMGVHAVVAAGNNARDASTTSPARVPSAITVGATTIADVMASFSNYGPLVDIYAPGQNVISSWIGSNTATKNISGTSMATPHVAGVAAYLLGQRGTMAPATLSSLIKSLGVSNKLTGIPSGTVNLLLQRDN</sequence>
<dbReference type="Gene3D" id="3.30.70.80">
    <property type="entry name" value="Peptidase S8 propeptide/proteinase inhibitor I9"/>
    <property type="match status" value="1"/>
</dbReference>
<dbReference type="InterPro" id="IPR036852">
    <property type="entry name" value="Peptidase_S8/S53_dom_sf"/>
</dbReference>
<comment type="similarity">
    <text evidence="1 5 6">Belongs to the peptidase S8 family.</text>
</comment>
<dbReference type="Proteomes" id="UP000054248">
    <property type="component" value="Unassembled WGS sequence"/>
</dbReference>
<evidence type="ECO:0000256" key="5">
    <source>
        <dbReference type="PROSITE-ProRule" id="PRU01240"/>
    </source>
</evidence>
<evidence type="ECO:0000256" key="7">
    <source>
        <dbReference type="SAM" id="SignalP"/>
    </source>
</evidence>
<dbReference type="InterPro" id="IPR050131">
    <property type="entry name" value="Peptidase_S8_subtilisin-like"/>
</dbReference>
<dbReference type="InterPro" id="IPR022398">
    <property type="entry name" value="Peptidase_S8_His-AS"/>
</dbReference>
<evidence type="ECO:0000256" key="6">
    <source>
        <dbReference type="RuleBase" id="RU003355"/>
    </source>
</evidence>
<protein>
    <recommendedName>
        <fullName evidence="8">Peptidase S8/S53 domain-containing protein</fullName>
    </recommendedName>
</protein>
<keyword evidence="3 5" id="KW-0378">Hydrolase</keyword>
<dbReference type="InterPro" id="IPR023827">
    <property type="entry name" value="Peptidase_S8_Asp-AS"/>
</dbReference>
<dbReference type="SUPFAM" id="SSF52743">
    <property type="entry name" value="Subtilisin-like"/>
    <property type="match status" value="1"/>
</dbReference>
<reference evidence="10" key="2">
    <citation type="submission" date="2015-01" db="EMBL/GenBank/DDBJ databases">
        <title>Evolutionary Origins and Diversification of the Mycorrhizal Mutualists.</title>
        <authorList>
            <consortium name="DOE Joint Genome Institute"/>
            <consortium name="Mycorrhizal Genomics Consortium"/>
            <person name="Kohler A."/>
            <person name="Kuo A."/>
            <person name="Nagy L.G."/>
            <person name="Floudas D."/>
            <person name="Copeland A."/>
            <person name="Barry K.W."/>
            <person name="Cichocki N."/>
            <person name="Veneault-Fourrey C."/>
            <person name="LaButti K."/>
            <person name="Lindquist E.A."/>
            <person name="Lipzen A."/>
            <person name="Lundell T."/>
            <person name="Morin E."/>
            <person name="Murat C."/>
            <person name="Riley R."/>
            <person name="Ohm R."/>
            <person name="Sun H."/>
            <person name="Tunlid A."/>
            <person name="Henrissat B."/>
            <person name="Grigoriev I.V."/>
            <person name="Hibbett D.S."/>
            <person name="Martin F."/>
        </authorList>
    </citation>
    <scope>NUCLEOTIDE SEQUENCE [LARGE SCALE GENOMIC DNA]</scope>
    <source>
        <strain evidence="10">MUT 4182</strain>
    </source>
</reference>
<dbReference type="PROSITE" id="PS51892">
    <property type="entry name" value="SUBTILASE"/>
    <property type="match status" value="1"/>
</dbReference>
<dbReference type="GO" id="GO:0006508">
    <property type="term" value="P:proteolysis"/>
    <property type="evidence" value="ECO:0007669"/>
    <property type="project" value="UniProtKB-KW"/>
</dbReference>
<dbReference type="PANTHER" id="PTHR43806:SF11">
    <property type="entry name" value="CEREVISIN-RELATED"/>
    <property type="match status" value="1"/>
</dbReference>
<dbReference type="HOGENOM" id="CLU_011263_1_1_1"/>
<dbReference type="PANTHER" id="PTHR43806">
    <property type="entry name" value="PEPTIDASE S8"/>
    <property type="match status" value="1"/>
</dbReference>
<accession>A0A0C3Q7R9</accession>
<feature type="active site" description="Charge relay system" evidence="5">
    <location>
        <position position="188"/>
    </location>
</feature>
<feature type="signal peptide" evidence="7">
    <location>
        <begin position="1"/>
        <end position="20"/>
    </location>
</feature>
<dbReference type="OrthoDB" id="19448at2759"/>
<dbReference type="GO" id="GO:0005615">
    <property type="term" value="C:extracellular space"/>
    <property type="evidence" value="ECO:0007669"/>
    <property type="project" value="TreeGrafter"/>
</dbReference>
<dbReference type="InterPro" id="IPR037045">
    <property type="entry name" value="S8pro/Inhibitor_I9_sf"/>
</dbReference>
<dbReference type="Pfam" id="PF00082">
    <property type="entry name" value="Peptidase_S8"/>
    <property type="match status" value="1"/>
</dbReference>
<keyword evidence="7" id="KW-0732">Signal</keyword>
<dbReference type="AlphaFoldDB" id="A0A0C3Q7R9"/>
<dbReference type="PROSITE" id="PS00138">
    <property type="entry name" value="SUBTILASE_SER"/>
    <property type="match status" value="1"/>
</dbReference>
<dbReference type="PROSITE" id="PS00137">
    <property type="entry name" value="SUBTILASE_HIS"/>
    <property type="match status" value="1"/>
</dbReference>
<proteinExistence type="inferred from homology"/>
<dbReference type="InterPro" id="IPR000209">
    <property type="entry name" value="Peptidase_S8/S53_dom"/>
</dbReference>
<keyword evidence="10" id="KW-1185">Reference proteome</keyword>
<dbReference type="CDD" id="cd04077">
    <property type="entry name" value="Peptidases_S8_PCSK9_ProteinaseK_like"/>
    <property type="match status" value="1"/>
</dbReference>
<dbReference type="EMBL" id="KN823211">
    <property type="protein sequence ID" value="KIO19644.1"/>
    <property type="molecule type" value="Genomic_DNA"/>
</dbReference>
<gene>
    <name evidence="9" type="ORF">M407DRAFT_16094</name>
</gene>
<evidence type="ECO:0000313" key="9">
    <source>
        <dbReference type="EMBL" id="KIO19644.1"/>
    </source>
</evidence>
<name>A0A0C3Q7R9_9AGAM</name>